<dbReference type="AlphaFoldDB" id="D1BKG7"/>
<dbReference type="PROSITE" id="PS51257">
    <property type="entry name" value="PROKAR_LIPOPROTEIN"/>
    <property type="match status" value="1"/>
</dbReference>
<keyword evidence="4" id="KW-1185">Reference proteome</keyword>
<protein>
    <submittedName>
        <fullName evidence="3">Uncharacterized protein</fullName>
    </submittedName>
</protein>
<dbReference type="KEGG" id="ske:Sked_04820"/>
<feature type="chain" id="PRO_5038674940" evidence="2">
    <location>
        <begin position="25"/>
        <end position="169"/>
    </location>
</feature>
<dbReference type="Proteomes" id="UP000000322">
    <property type="component" value="Chromosome"/>
</dbReference>
<proteinExistence type="predicted"/>
<dbReference type="eggNOG" id="ENOG5033KGH">
    <property type="taxonomic scope" value="Bacteria"/>
</dbReference>
<keyword evidence="2" id="KW-0732">Signal</keyword>
<dbReference type="RefSeq" id="WP_012865513.1">
    <property type="nucleotide sequence ID" value="NC_013521.1"/>
</dbReference>
<dbReference type="STRING" id="446469.Sked_04820"/>
<feature type="region of interest" description="Disordered" evidence="1">
    <location>
        <begin position="29"/>
        <end position="61"/>
    </location>
</feature>
<evidence type="ECO:0000313" key="3">
    <source>
        <dbReference type="EMBL" id="ACZ20444.1"/>
    </source>
</evidence>
<organism evidence="3 4">
    <name type="scientific">Sanguibacter keddieii (strain ATCC 51767 / DSM 10542 / NCFB 3025 / ST-74)</name>
    <dbReference type="NCBI Taxonomy" id="446469"/>
    <lineage>
        <taxon>Bacteria</taxon>
        <taxon>Bacillati</taxon>
        <taxon>Actinomycetota</taxon>
        <taxon>Actinomycetes</taxon>
        <taxon>Micrococcales</taxon>
        <taxon>Sanguibacteraceae</taxon>
        <taxon>Sanguibacter</taxon>
    </lineage>
</organism>
<feature type="compositionally biased region" description="Low complexity" evidence="1">
    <location>
        <begin position="29"/>
        <end position="41"/>
    </location>
</feature>
<name>D1BKG7_SANKS</name>
<evidence type="ECO:0000256" key="1">
    <source>
        <dbReference type="SAM" id="MobiDB-lite"/>
    </source>
</evidence>
<feature type="signal peptide" evidence="2">
    <location>
        <begin position="1"/>
        <end position="24"/>
    </location>
</feature>
<sequence length="169" mass="16363">MRNSRTLALATAALLAAAALTACGSDDASEEATATTTPSEAVPTGDADSSGLPDGVAAGLPEGVEAPQDAAAGAGWTEDGTGLWVVTFGSSTNPTVATLESADAGTVTLALAPVVPDGPGTMDYVPTTTVLDLPEEVDSGAPVEVVLGDLGSVMVTGPGAPAWVVPDGS</sequence>
<evidence type="ECO:0000313" key="4">
    <source>
        <dbReference type="Proteomes" id="UP000000322"/>
    </source>
</evidence>
<reference evidence="3 4" key="1">
    <citation type="journal article" date="2009" name="Stand. Genomic Sci.">
        <title>Complete genome sequence of Sanguibacter keddieii type strain (ST-74).</title>
        <authorList>
            <person name="Ivanova N."/>
            <person name="Sikorski J."/>
            <person name="Sims D."/>
            <person name="Brettin T."/>
            <person name="Detter J.C."/>
            <person name="Han C."/>
            <person name="Lapidus A."/>
            <person name="Copeland A."/>
            <person name="Glavina Del Rio T."/>
            <person name="Nolan M."/>
            <person name="Chen F."/>
            <person name="Lucas S."/>
            <person name="Tice H."/>
            <person name="Cheng J.F."/>
            <person name="Bruce D."/>
            <person name="Goodwin L."/>
            <person name="Pitluck S."/>
            <person name="Pati A."/>
            <person name="Mavromatis K."/>
            <person name="Chen A."/>
            <person name="Palaniappan K."/>
            <person name="D'haeseleer P."/>
            <person name="Chain P."/>
            <person name="Bristow J."/>
            <person name="Eisen J.A."/>
            <person name="Markowitz V."/>
            <person name="Hugenholtz P."/>
            <person name="Goker M."/>
            <person name="Pukall R."/>
            <person name="Klenk H.P."/>
            <person name="Kyrpides N.C."/>
        </authorList>
    </citation>
    <scope>NUCLEOTIDE SEQUENCE [LARGE SCALE GENOMIC DNA]</scope>
    <source>
        <strain evidence="4">ATCC 51767 / DSM 10542 / NCFB 3025 / ST-74</strain>
    </source>
</reference>
<gene>
    <name evidence="3" type="ordered locus">Sked_04820</name>
</gene>
<dbReference type="HOGENOM" id="CLU_1577408_0_0_11"/>
<dbReference type="EMBL" id="CP001819">
    <property type="protein sequence ID" value="ACZ20444.1"/>
    <property type="molecule type" value="Genomic_DNA"/>
</dbReference>
<accession>D1BKG7</accession>
<evidence type="ECO:0000256" key="2">
    <source>
        <dbReference type="SAM" id="SignalP"/>
    </source>
</evidence>
<dbReference type="OrthoDB" id="4829965at2"/>